<dbReference type="PROSITE" id="PS50262">
    <property type="entry name" value="G_PROTEIN_RECEP_F1_2"/>
    <property type="match status" value="1"/>
</dbReference>
<feature type="transmembrane region" description="Helical" evidence="13">
    <location>
        <begin position="50"/>
        <end position="68"/>
    </location>
</feature>
<evidence type="ECO:0000313" key="15">
    <source>
        <dbReference type="Ensembl" id="ENSEASP00005056797.1"/>
    </source>
</evidence>
<name>A0A9L0K377_EQUAS</name>
<evidence type="ECO:0000256" key="1">
    <source>
        <dbReference type="ARBA" id="ARBA00003878"/>
    </source>
</evidence>
<evidence type="ECO:0000313" key="16">
    <source>
        <dbReference type="Proteomes" id="UP000694387"/>
    </source>
</evidence>
<dbReference type="GO" id="GO:0007606">
    <property type="term" value="P:sensory perception of chemical stimulus"/>
    <property type="evidence" value="ECO:0007669"/>
    <property type="project" value="UniProtKB-ARBA"/>
</dbReference>
<dbReference type="GeneTree" id="ENSGT00960000186612"/>
<evidence type="ECO:0000256" key="5">
    <source>
        <dbReference type="ARBA" id="ARBA00022507"/>
    </source>
</evidence>
<evidence type="ECO:0000256" key="13">
    <source>
        <dbReference type="RuleBase" id="RU364061"/>
    </source>
</evidence>
<feature type="transmembrane region" description="Helical" evidence="13">
    <location>
        <begin position="240"/>
        <end position="265"/>
    </location>
</feature>
<keyword evidence="12 13" id="KW-0807">Transducer</keyword>
<evidence type="ECO:0000256" key="2">
    <source>
        <dbReference type="ARBA" id="ARBA00004651"/>
    </source>
</evidence>
<feature type="transmembrane region" description="Helical" evidence="13">
    <location>
        <begin position="271"/>
        <end position="291"/>
    </location>
</feature>
<feature type="transmembrane region" description="Helical" evidence="13">
    <location>
        <begin position="133"/>
        <end position="155"/>
    </location>
</feature>
<dbReference type="CDD" id="cd13949">
    <property type="entry name" value="7tm_V1R_pheromone"/>
    <property type="match status" value="1"/>
</dbReference>
<evidence type="ECO:0000256" key="4">
    <source>
        <dbReference type="ARBA" id="ARBA00022475"/>
    </source>
</evidence>
<feature type="transmembrane region" description="Helical" evidence="13">
    <location>
        <begin position="88"/>
        <end position="113"/>
    </location>
</feature>
<protein>
    <recommendedName>
        <fullName evidence="13">Vomeronasal type-1 receptor</fullName>
    </recommendedName>
</protein>
<dbReference type="GO" id="GO:0019236">
    <property type="term" value="P:response to pheromone"/>
    <property type="evidence" value="ECO:0007669"/>
    <property type="project" value="UniProtKB-KW"/>
</dbReference>
<evidence type="ECO:0000256" key="10">
    <source>
        <dbReference type="ARBA" id="ARBA00023170"/>
    </source>
</evidence>
<keyword evidence="8 13" id="KW-0297">G-protein coupled receptor</keyword>
<keyword evidence="9 13" id="KW-0472">Membrane</keyword>
<evidence type="ECO:0000256" key="12">
    <source>
        <dbReference type="ARBA" id="ARBA00023224"/>
    </source>
</evidence>
<dbReference type="GO" id="GO:0005886">
    <property type="term" value="C:plasma membrane"/>
    <property type="evidence" value="ECO:0007669"/>
    <property type="project" value="UniProtKB-SubCell"/>
</dbReference>
<keyword evidence="5 13" id="KW-0589">Pheromone response</keyword>
<comment type="subcellular location">
    <subcellularLocation>
        <location evidence="2 13">Cell membrane</location>
        <topology evidence="2 13">Multi-pass membrane protein</topology>
    </subcellularLocation>
</comment>
<dbReference type="PRINTS" id="PR01534">
    <property type="entry name" value="VOMERONASL1R"/>
</dbReference>
<dbReference type="Proteomes" id="UP000694387">
    <property type="component" value="Chromosome 26"/>
</dbReference>
<evidence type="ECO:0000256" key="8">
    <source>
        <dbReference type="ARBA" id="ARBA00023040"/>
    </source>
</evidence>
<dbReference type="Ensembl" id="ENSEAST00005083179.1">
    <property type="protein sequence ID" value="ENSEASP00005056797.1"/>
    <property type="gene ID" value="ENSEASG00005037083.1"/>
</dbReference>
<feature type="transmembrane region" description="Helical" evidence="13">
    <location>
        <begin position="12"/>
        <end position="38"/>
    </location>
</feature>
<evidence type="ECO:0000256" key="3">
    <source>
        <dbReference type="ARBA" id="ARBA00010663"/>
    </source>
</evidence>
<feature type="domain" description="G-protein coupled receptors family 1 profile" evidence="14">
    <location>
        <begin position="27"/>
        <end position="291"/>
    </location>
</feature>
<proteinExistence type="inferred from homology"/>
<organism evidence="15 16">
    <name type="scientific">Equus asinus</name>
    <name type="common">Donkey</name>
    <name type="synonym">Equus africanus asinus</name>
    <dbReference type="NCBI Taxonomy" id="9793"/>
    <lineage>
        <taxon>Eukaryota</taxon>
        <taxon>Metazoa</taxon>
        <taxon>Chordata</taxon>
        <taxon>Craniata</taxon>
        <taxon>Vertebrata</taxon>
        <taxon>Euteleostomi</taxon>
        <taxon>Mammalia</taxon>
        <taxon>Eutheria</taxon>
        <taxon>Laurasiatheria</taxon>
        <taxon>Perissodactyla</taxon>
        <taxon>Equidae</taxon>
        <taxon>Equus</taxon>
    </lineage>
</organism>
<keyword evidence="6 13" id="KW-0812">Transmembrane</keyword>
<keyword evidence="4 13" id="KW-1003">Cell membrane</keyword>
<evidence type="ECO:0000259" key="14">
    <source>
        <dbReference type="PROSITE" id="PS50262"/>
    </source>
</evidence>
<sequence length="318" mass="36348">FVTTPARFKSLFLGIIFSLQTTFGILGNFSLLYHYLFLYLTGCRLRSTDLIIKNVIAANLLVLFSMGIPHALSSFGWYQIFDYFGCKTFYYVCGVGRGMSISTTCLLSVFQAIMISPNNSRWAELKVKAPRCIVPSILLCWILQVLVNVVFPMFMTSNWSNKNITNQKDFGYCSAVQHDKIRDFLYAALLSSPDVFCLGLMLWSSSSMVFILYRHKQRVQHLRRTNVSSRSSPESRATKTILLLVSTFVYFYTLSSIFRVCLALFNSPNWFLLNTNSGITLCFPTLSPFLFMSCDSSVSKFCFTWIRNTKSPNIIRNM</sequence>
<reference evidence="15" key="3">
    <citation type="submission" date="2025-09" db="UniProtKB">
        <authorList>
            <consortium name="Ensembl"/>
        </authorList>
    </citation>
    <scope>IDENTIFICATION</scope>
</reference>
<dbReference type="SUPFAM" id="SSF81321">
    <property type="entry name" value="Family A G protein-coupled receptor-like"/>
    <property type="match status" value="1"/>
</dbReference>
<comment type="function">
    <text evidence="1">Putative pheromone receptor.</text>
</comment>
<evidence type="ECO:0000256" key="9">
    <source>
        <dbReference type="ARBA" id="ARBA00023136"/>
    </source>
</evidence>
<evidence type="ECO:0000256" key="7">
    <source>
        <dbReference type="ARBA" id="ARBA00022989"/>
    </source>
</evidence>
<dbReference type="Pfam" id="PF03402">
    <property type="entry name" value="V1R"/>
    <property type="match status" value="1"/>
</dbReference>
<comment type="similarity">
    <text evidence="3 13">Belongs to the G-protein coupled receptor 1 family.</text>
</comment>
<dbReference type="GO" id="GO:0016503">
    <property type="term" value="F:pheromone receptor activity"/>
    <property type="evidence" value="ECO:0007669"/>
    <property type="project" value="InterPro"/>
</dbReference>
<dbReference type="InterPro" id="IPR004072">
    <property type="entry name" value="Vmron_rcpt_1"/>
</dbReference>
<dbReference type="FunFam" id="1.20.1070.10:FF:000033">
    <property type="entry name" value="Vomeronasal type-1 receptor"/>
    <property type="match status" value="1"/>
</dbReference>
<reference evidence="15 16" key="1">
    <citation type="journal article" date="2020" name="Nat. Commun.">
        <title>Donkey genomes provide new insights into domestication and selection for coat color.</title>
        <authorList>
            <person name="Wang"/>
            <person name="C."/>
            <person name="Li"/>
            <person name="H."/>
            <person name="Guo"/>
            <person name="Y."/>
            <person name="Huang"/>
            <person name="J."/>
            <person name="Sun"/>
            <person name="Y."/>
            <person name="Min"/>
            <person name="J."/>
            <person name="Wang"/>
            <person name="J."/>
            <person name="Fang"/>
            <person name="X."/>
            <person name="Zhao"/>
            <person name="Z."/>
            <person name="Wang"/>
            <person name="S."/>
            <person name="Zhang"/>
            <person name="Y."/>
            <person name="Liu"/>
            <person name="Q."/>
            <person name="Jiang"/>
            <person name="Q."/>
            <person name="Wang"/>
            <person name="X."/>
            <person name="Guo"/>
            <person name="Y."/>
            <person name="Yang"/>
            <person name="C."/>
            <person name="Wang"/>
            <person name="Y."/>
            <person name="Tian"/>
            <person name="F."/>
            <person name="Zhuang"/>
            <person name="G."/>
            <person name="Fan"/>
            <person name="Y."/>
            <person name="Gao"/>
            <person name="Q."/>
            <person name="Li"/>
            <person name="Y."/>
            <person name="Ju"/>
            <person name="Z."/>
            <person name="Li"/>
            <person name="J."/>
            <person name="Li"/>
            <person name="R."/>
            <person name="Hou"/>
            <person name="M."/>
            <person name="Yang"/>
            <person name="G."/>
            <person name="Liu"/>
            <person name="G."/>
            <person name="Liu"/>
            <person name="W."/>
            <person name="Guo"/>
            <person name="J."/>
            <person name="Pan"/>
            <person name="S."/>
            <person name="Fan"/>
            <person name="G."/>
            <person name="Zhang"/>
            <person name="W."/>
            <person name="Zhang"/>
            <person name="R."/>
            <person name="Yu"/>
            <person name="J."/>
            <person name="Zhang"/>
            <person name="X."/>
            <person name="Yin"/>
            <person name="Q."/>
            <person name="Ji"/>
            <person name="C."/>
            <person name="Jin"/>
            <person name="Y."/>
            <person name="Yue"/>
            <person name="G."/>
            <person name="Liu"/>
            <person name="M."/>
            <person name="Xu"/>
            <person name="J."/>
            <person name="Liu"/>
            <person name="S."/>
            <person name="Jordana"/>
            <person name="J."/>
            <person name="Noce"/>
            <person name="A."/>
            <person name="Amills"/>
            <person name="M."/>
            <person name="Wu"/>
            <person name="D.D."/>
            <person name="Li"/>
            <person name="S."/>
            <person name="Zhou"/>
            <person name="X. and Zhong"/>
            <person name="J."/>
        </authorList>
    </citation>
    <scope>NUCLEOTIDE SEQUENCE [LARGE SCALE GENOMIC DNA]</scope>
</reference>
<reference evidence="15" key="2">
    <citation type="submission" date="2025-08" db="UniProtKB">
        <authorList>
            <consortium name="Ensembl"/>
        </authorList>
    </citation>
    <scope>IDENTIFICATION</scope>
</reference>
<keyword evidence="7 13" id="KW-1133">Transmembrane helix</keyword>
<keyword evidence="11" id="KW-0325">Glycoprotein</keyword>
<dbReference type="Gene3D" id="1.20.1070.10">
    <property type="entry name" value="Rhodopsin 7-helix transmembrane proteins"/>
    <property type="match status" value="1"/>
</dbReference>
<feature type="transmembrane region" description="Helical" evidence="13">
    <location>
        <begin position="184"/>
        <end position="213"/>
    </location>
</feature>
<dbReference type="PANTHER" id="PTHR24062">
    <property type="entry name" value="VOMERONASAL TYPE-1 RECEPTOR"/>
    <property type="match status" value="1"/>
</dbReference>
<accession>A0A9L0K377</accession>
<dbReference type="InterPro" id="IPR017452">
    <property type="entry name" value="GPCR_Rhodpsn_7TM"/>
</dbReference>
<keyword evidence="10 13" id="KW-0675">Receptor</keyword>
<evidence type="ECO:0000256" key="11">
    <source>
        <dbReference type="ARBA" id="ARBA00023180"/>
    </source>
</evidence>
<evidence type="ECO:0000256" key="6">
    <source>
        <dbReference type="ARBA" id="ARBA00022692"/>
    </source>
</evidence>
<dbReference type="AlphaFoldDB" id="A0A9L0K377"/>
<keyword evidence="16" id="KW-1185">Reference proteome</keyword>